<comment type="caution">
    <text evidence="1">The sequence shown here is derived from an EMBL/GenBank/DDBJ whole genome shotgun (WGS) entry which is preliminary data.</text>
</comment>
<sequence>MKKKMLCKLLGHRFVSIKKEDILIKEYKCTCCDKKFTVDGYGRIVKLSKYWEDNNLVFERKFRNRAAV</sequence>
<keyword evidence="2" id="KW-1185">Reference proteome</keyword>
<proteinExistence type="predicted"/>
<organism evidence="1 2">
    <name type="scientific">Halomarinibacterium sedimenti</name>
    <dbReference type="NCBI Taxonomy" id="2857106"/>
    <lineage>
        <taxon>Bacteria</taxon>
        <taxon>Pseudomonadati</taxon>
        <taxon>Bacteroidota</taxon>
        <taxon>Flavobacteriia</taxon>
        <taxon>Flavobacteriales</taxon>
        <taxon>Flavobacteriaceae</taxon>
        <taxon>Halomarinibacterium</taxon>
    </lineage>
</organism>
<dbReference type="RefSeq" id="WP_219051176.1">
    <property type="nucleotide sequence ID" value="NZ_JAHWDP010000001.1"/>
</dbReference>
<accession>A0A9X1JUY2</accession>
<name>A0A9X1JUY2_9FLAO</name>
<protein>
    <submittedName>
        <fullName evidence="1">Uncharacterized protein</fullName>
    </submittedName>
</protein>
<dbReference type="Proteomes" id="UP001138686">
    <property type="component" value="Unassembled WGS sequence"/>
</dbReference>
<evidence type="ECO:0000313" key="1">
    <source>
        <dbReference type="EMBL" id="MBW2937085.1"/>
    </source>
</evidence>
<gene>
    <name evidence="1" type="ORF">KXJ69_03145</name>
</gene>
<dbReference type="AlphaFoldDB" id="A0A9X1JUY2"/>
<dbReference type="EMBL" id="JAHWDP010000001">
    <property type="protein sequence ID" value="MBW2937085.1"/>
    <property type="molecule type" value="Genomic_DNA"/>
</dbReference>
<evidence type="ECO:0000313" key="2">
    <source>
        <dbReference type="Proteomes" id="UP001138686"/>
    </source>
</evidence>
<reference evidence="1" key="1">
    <citation type="submission" date="2021-07" db="EMBL/GenBank/DDBJ databases">
        <title>Aureisphaera sp. CAU 1614 isolated from sea sediment.</title>
        <authorList>
            <person name="Kim W."/>
        </authorList>
    </citation>
    <scope>NUCLEOTIDE SEQUENCE</scope>
    <source>
        <strain evidence="1">CAU 1614</strain>
    </source>
</reference>